<proteinExistence type="predicted"/>
<sequence>MNKCLNNSLMRIRWNKMADSIVDWESIVHKNVRSKDFEDAGNVDAVNDNSVIITSQGDRKEYSLPKDQVEGYNGAEVTLKISLSELESYKV</sequence>
<protein>
    <submittedName>
        <fullName evidence="1">Uncharacterized protein</fullName>
    </submittedName>
</protein>
<evidence type="ECO:0000313" key="2">
    <source>
        <dbReference type="Proteomes" id="UP000315289"/>
    </source>
</evidence>
<dbReference type="Proteomes" id="UP000315289">
    <property type="component" value="Unassembled WGS sequence"/>
</dbReference>
<reference evidence="1 2" key="1">
    <citation type="journal article" date="2019" name="Front. Microbiol.">
        <title>Ammonia Oxidation by the Arctic Terrestrial Thaumarchaeote Candidatus Nitrosocosmicus arcticus Is Stimulated by Increasing Temperatures.</title>
        <authorList>
            <person name="Alves R.J.E."/>
            <person name="Kerou M."/>
            <person name="Zappe A."/>
            <person name="Bittner R."/>
            <person name="Abby S.S."/>
            <person name="Schmidt H.A."/>
            <person name="Pfeifer K."/>
            <person name="Schleper C."/>
        </authorList>
    </citation>
    <scope>NUCLEOTIDE SEQUENCE [LARGE SCALE GENOMIC DNA]</scope>
    <source>
        <strain evidence="1 2">Kfb</strain>
    </source>
</reference>
<accession>A0A557SVF6</accession>
<gene>
    <name evidence="1" type="ORF">NARC_70176</name>
</gene>
<name>A0A557SVF6_9ARCH</name>
<comment type="caution">
    <text evidence="1">The sequence shown here is derived from an EMBL/GenBank/DDBJ whole genome shotgun (WGS) entry which is preliminary data.</text>
</comment>
<organism evidence="1 2">
    <name type="scientific">Candidatus Nitrosocosmicus arcticus</name>
    <dbReference type="NCBI Taxonomy" id="2035267"/>
    <lineage>
        <taxon>Archaea</taxon>
        <taxon>Nitrososphaerota</taxon>
        <taxon>Nitrososphaeria</taxon>
        <taxon>Nitrososphaerales</taxon>
        <taxon>Nitrososphaeraceae</taxon>
        <taxon>Candidatus Nitrosocosmicus</taxon>
    </lineage>
</organism>
<keyword evidence="2" id="KW-1185">Reference proteome</keyword>
<dbReference type="AlphaFoldDB" id="A0A557SVF6"/>
<dbReference type="EMBL" id="VOAH01000007">
    <property type="protein sequence ID" value="TVP40594.1"/>
    <property type="molecule type" value="Genomic_DNA"/>
</dbReference>
<evidence type="ECO:0000313" key="1">
    <source>
        <dbReference type="EMBL" id="TVP40594.1"/>
    </source>
</evidence>